<dbReference type="InterPro" id="IPR016181">
    <property type="entry name" value="Acyl_CoA_acyltransferase"/>
</dbReference>
<dbReference type="Proteomes" id="UP000203464">
    <property type="component" value="Unassembled WGS sequence"/>
</dbReference>
<dbReference type="AlphaFoldDB" id="A0A238JMA0"/>
<sequence length="630" mass="67534">MGVRMSQSQEAASRMRMFISTRWISRTVPVLALGVFGALFVRHIAQIDGAAIWGAFASLQWWQWGAALVFTALSFRAIGIYDVLVHRILHTRQHPSLARSAGIKAIAISQTLGFGTITSALVRWRCLPDLTASAIAQLSAAVSLSFLAALAVVAALIVPFSGLLPHSGGLVLSGLVALLGLMALARLSFRLGWIPTPVRTKTLFSLLLATFVDTGFAAAALWVLWPEPISFQLLFAAYLVALGAGLLSNAPGGVGAFDLSLLALLPVTDSASTMAALLAFRALYYALPAAIALFCLIRPTPSVPSRPLTHPEATLARQSAHVFPHKKAPLLTLSCWGNGVVLGDLPNGMSISDLRSSGAPRALYKCSAQQATRARKSGWVAIRCAEDALITLATWSTQGAKKRQLRRALNGFKNSGLHIFEVRNTASLTRIAKKWAKASGGERGHSMGRFCPDYLSHQRVFAAYAGKTPVAFVSFHTGPIWTLDLMRHAAFPSGAPLPNGTMHALVYQGILAAKQCGATQLSLASVPSLSNALPGARRTIDAAAGLRRFKQAFDPSWHARYLCARTTSDLILTVATLANAIHNPPPLPYPKSIQRHDENYSIAKKPASCEARATPLGARHNVQYSTERPV</sequence>
<keyword evidence="8" id="KW-0012">Acyltransferase</keyword>
<evidence type="ECO:0000256" key="3">
    <source>
        <dbReference type="ARBA" id="ARBA00022692"/>
    </source>
</evidence>
<dbReference type="GO" id="GO:0055091">
    <property type="term" value="P:phospholipid homeostasis"/>
    <property type="evidence" value="ECO:0007669"/>
    <property type="project" value="TreeGrafter"/>
</dbReference>
<reference evidence="9" key="1">
    <citation type="submission" date="2017-05" db="EMBL/GenBank/DDBJ databases">
        <authorList>
            <person name="Rodrigo-Torres L."/>
            <person name="Arahal R. D."/>
            <person name="Lucena T."/>
        </authorList>
    </citation>
    <scope>NUCLEOTIDE SEQUENCE [LARGE SCALE GENOMIC DNA]</scope>
    <source>
        <strain evidence="9">CECT 8868</strain>
    </source>
</reference>
<gene>
    <name evidence="8" type="primary">mprF</name>
    <name evidence="8" type="ORF">OCA8868_00516</name>
</gene>
<evidence type="ECO:0000256" key="6">
    <source>
        <dbReference type="SAM" id="Phobius"/>
    </source>
</evidence>
<feature type="transmembrane region" description="Helical" evidence="6">
    <location>
        <begin position="203"/>
        <end position="224"/>
    </location>
</feature>
<dbReference type="GO" id="GO:0050071">
    <property type="term" value="F:phosphatidylglycerol lysyltransferase activity"/>
    <property type="evidence" value="ECO:0007669"/>
    <property type="project" value="UniProtKB-EC"/>
</dbReference>
<accession>A0A238JMA0</accession>
<dbReference type="InterPro" id="IPR051211">
    <property type="entry name" value="PG_lysyltransferase"/>
</dbReference>
<feature type="transmembrane region" description="Helical" evidence="6">
    <location>
        <begin position="170"/>
        <end position="191"/>
    </location>
</feature>
<dbReference type="PANTHER" id="PTHR34697">
    <property type="entry name" value="PHOSPHATIDYLGLYCEROL LYSYLTRANSFERASE"/>
    <property type="match status" value="1"/>
</dbReference>
<organism evidence="8 9">
    <name type="scientific">Octadecabacter ascidiaceicola</name>
    <dbReference type="NCBI Taxonomy" id="1655543"/>
    <lineage>
        <taxon>Bacteria</taxon>
        <taxon>Pseudomonadati</taxon>
        <taxon>Pseudomonadota</taxon>
        <taxon>Alphaproteobacteria</taxon>
        <taxon>Rhodobacterales</taxon>
        <taxon>Roseobacteraceae</taxon>
        <taxon>Octadecabacter</taxon>
    </lineage>
</organism>
<evidence type="ECO:0000256" key="5">
    <source>
        <dbReference type="ARBA" id="ARBA00023136"/>
    </source>
</evidence>
<keyword evidence="8" id="KW-0808">Transferase</keyword>
<dbReference type="Pfam" id="PF09924">
    <property type="entry name" value="LPG_synthase_C"/>
    <property type="match status" value="1"/>
</dbReference>
<keyword evidence="4 6" id="KW-1133">Transmembrane helix</keyword>
<dbReference type="InterPro" id="IPR024320">
    <property type="entry name" value="LPG_synthase_C"/>
</dbReference>
<feature type="transmembrane region" description="Helical" evidence="6">
    <location>
        <begin position="101"/>
        <end position="122"/>
    </location>
</feature>
<feature type="transmembrane region" description="Helical" evidence="6">
    <location>
        <begin position="134"/>
        <end position="158"/>
    </location>
</feature>
<feature type="transmembrane region" description="Helical" evidence="6">
    <location>
        <begin position="274"/>
        <end position="297"/>
    </location>
</feature>
<evidence type="ECO:0000256" key="2">
    <source>
        <dbReference type="ARBA" id="ARBA00022475"/>
    </source>
</evidence>
<keyword evidence="3 6" id="KW-0812">Transmembrane</keyword>
<name>A0A238JMA0_9RHOB</name>
<evidence type="ECO:0000313" key="9">
    <source>
        <dbReference type="Proteomes" id="UP000203464"/>
    </source>
</evidence>
<dbReference type="EC" id="2.3.2.3" evidence="8"/>
<feature type="transmembrane region" description="Helical" evidence="6">
    <location>
        <begin position="65"/>
        <end position="89"/>
    </location>
</feature>
<evidence type="ECO:0000256" key="1">
    <source>
        <dbReference type="ARBA" id="ARBA00004651"/>
    </source>
</evidence>
<keyword evidence="9" id="KW-1185">Reference proteome</keyword>
<evidence type="ECO:0000256" key="4">
    <source>
        <dbReference type="ARBA" id="ARBA00022989"/>
    </source>
</evidence>
<keyword evidence="2" id="KW-1003">Cell membrane</keyword>
<dbReference type="PANTHER" id="PTHR34697:SF2">
    <property type="entry name" value="PHOSPHATIDYLGLYCEROL LYSYLTRANSFERASE"/>
    <property type="match status" value="1"/>
</dbReference>
<comment type="subcellular location">
    <subcellularLocation>
        <location evidence="1">Cell membrane</location>
        <topology evidence="1">Multi-pass membrane protein</topology>
    </subcellularLocation>
</comment>
<evidence type="ECO:0000313" key="8">
    <source>
        <dbReference type="EMBL" id="SMX31771.1"/>
    </source>
</evidence>
<dbReference type="OrthoDB" id="145485at2"/>
<dbReference type="SUPFAM" id="SSF55729">
    <property type="entry name" value="Acyl-CoA N-acyltransferases (Nat)"/>
    <property type="match status" value="1"/>
</dbReference>
<dbReference type="EMBL" id="FXYD01000001">
    <property type="protein sequence ID" value="SMX31771.1"/>
    <property type="molecule type" value="Genomic_DNA"/>
</dbReference>
<dbReference type="GO" id="GO:0005886">
    <property type="term" value="C:plasma membrane"/>
    <property type="evidence" value="ECO:0007669"/>
    <property type="project" value="UniProtKB-SubCell"/>
</dbReference>
<keyword evidence="5 6" id="KW-0472">Membrane</keyword>
<feature type="domain" description="Phosphatidylglycerol lysyltransferase C-terminal" evidence="7">
    <location>
        <begin position="355"/>
        <end position="564"/>
    </location>
</feature>
<protein>
    <submittedName>
        <fullName evidence="8">Phosphatidylglycerol lysyltransferase</fullName>
        <ecNumber evidence="8">2.3.2.3</ecNumber>
    </submittedName>
</protein>
<evidence type="ECO:0000259" key="7">
    <source>
        <dbReference type="Pfam" id="PF09924"/>
    </source>
</evidence>
<proteinExistence type="predicted"/>
<feature type="transmembrane region" description="Helical" evidence="6">
    <location>
        <begin position="231"/>
        <end position="254"/>
    </location>
</feature>